<evidence type="ECO:0000256" key="6">
    <source>
        <dbReference type="ARBA" id="ARBA00023002"/>
    </source>
</evidence>
<reference evidence="9" key="1">
    <citation type="journal article" date="2019" name="Int. J. Syst. Evol. Microbiol.">
        <title>The Global Catalogue of Microorganisms (GCM) 10K type strain sequencing project: providing services to taxonomists for standard genome sequencing and annotation.</title>
        <authorList>
            <consortium name="The Broad Institute Genomics Platform"/>
            <consortium name="The Broad Institute Genome Sequencing Center for Infectious Disease"/>
            <person name="Wu L."/>
            <person name="Ma J."/>
        </authorList>
    </citation>
    <scope>NUCLEOTIDE SEQUENCE [LARGE SCALE GENOMIC DNA]</scope>
    <source>
        <strain evidence="9">CGMCC 1.13718</strain>
    </source>
</reference>
<sequence>MDLLRALDWRYAVRRFADERIGEEQLQDLLTATRMSASSYGLQPYRLVVVESEAVRRRLLPHSMGQDKVVHCSHLIVFAAQVDVGDGMVDRYMARLAEVRGLAADTLKGMSEHIKSALAAMTPAQRMEWAHQQAYIALGNLLTCAALMDIDSCPMGGIEAEGYDRELGLAEEGLATAVVCAIGLRHPEDSSAYLEKVRFAHREMVKVI</sequence>
<dbReference type="CDD" id="cd02149">
    <property type="entry name" value="NfsB-like"/>
    <property type="match status" value="1"/>
</dbReference>
<evidence type="ECO:0000313" key="9">
    <source>
        <dbReference type="Proteomes" id="UP001596425"/>
    </source>
</evidence>
<evidence type="ECO:0000256" key="1">
    <source>
        <dbReference type="ARBA" id="ARBA00001917"/>
    </source>
</evidence>
<evidence type="ECO:0000313" key="8">
    <source>
        <dbReference type="EMBL" id="MFC6633676.1"/>
    </source>
</evidence>
<dbReference type="InterPro" id="IPR033878">
    <property type="entry name" value="NfsB-like"/>
</dbReference>
<dbReference type="PANTHER" id="PTHR43673">
    <property type="entry name" value="NAD(P)H NITROREDUCTASE YDGI-RELATED"/>
    <property type="match status" value="1"/>
</dbReference>
<dbReference type="SUPFAM" id="SSF55469">
    <property type="entry name" value="FMN-dependent nitroreductase-like"/>
    <property type="match status" value="1"/>
</dbReference>
<comment type="similarity">
    <text evidence="2">Belongs to the nitroreductase family.</text>
</comment>
<keyword evidence="4" id="KW-0288">FMN</keyword>
<accession>A0ABW1YLR7</accession>
<dbReference type="Gene3D" id="3.40.109.10">
    <property type="entry name" value="NADH Oxidase"/>
    <property type="match status" value="1"/>
</dbReference>
<dbReference type="InterPro" id="IPR000415">
    <property type="entry name" value="Nitroreductase-like"/>
</dbReference>
<evidence type="ECO:0000256" key="3">
    <source>
        <dbReference type="ARBA" id="ARBA00022630"/>
    </source>
</evidence>
<dbReference type="Pfam" id="PF00881">
    <property type="entry name" value="Nitroreductase"/>
    <property type="match status" value="1"/>
</dbReference>
<dbReference type="PANTHER" id="PTHR43673:SF2">
    <property type="entry name" value="NITROREDUCTASE"/>
    <property type="match status" value="1"/>
</dbReference>
<keyword evidence="6" id="KW-0560">Oxidoreductase</keyword>
<dbReference type="InterPro" id="IPR029479">
    <property type="entry name" value="Nitroreductase"/>
</dbReference>
<evidence type="ECO:0000256" key="2">
    <source>
        <dbReference type="ARBA" id="ARBA00007118"/>
    </source>
</evidence>
<gene>
    <name evidence="8" type="ORF">ACFQBM_10305</name>
</gene>
<keyword evidence="3" id="KW-0285">Flavoprotein</keyword>
<feature type="domain" description="Nitroreductase" evidence="7">
    <location>
        <begin position="8"/>
        <end position="180"/>
    </location>
</feature>
<organism evidence="8 9">
    <name type="scientific">Microbulbifer taiwanensis</name>
    <dbReference type="NCBI Taxonomy" id="986746"/>
    <lineage>
        <taxon>Bacteria</taxon>
        <taxon>Pseudomonadati</taxon>
        <taxon>Pseudomonadota</taxon>
        <taxon>Gammaproteobacteria</taxon>
        <taxon>Cellvibrionales</taxon>
        <taxon>Microbulbiferaceae</taxon>
        <taxon>Microbulbifer</taxon>
    </lineage>
</organism>
<dbReference type="Proteomes" id="UP001596425">
    <property type="component" value="Unassembled WGS sequence"/>
</dbReference>
<evidence type="ECO:0000256" key="4">
    <source>
        <dbReference type="ARBA" id="ARBA00022643"/>
    </source>
</evidence>
<protein>
    <submittedName>
        <fullName evidence="8">NAD(P)H-dependent oxidoreductase</fullName>
    </submittedName>
</protein>
<name>A0ABW1YLR7_9GAMM</name>
<comment type="caution">
    <text evidence="8">The sequence shown here is derived from an EMBL/GenBank/DDBJ whole genome shotgun (WGS) entry which is preliminary data.</text>
</comment>
<keyword evidence="5" id="KW-0521">NADP</keyword>
<evidence type="ECO:0000256" key="5">
    <source>
        <dbReference type="ARBA" id="ARBA00022857"/>
    </source>
</evidence>
<proteinExistence type="inferred from homology"/>
<evidence type="ECO:0000259" key="7">
    <source>
        <dbReference type="Pfam" id="PF00881"/>
    </source>
</evidence>
<dbReference type="EMBL" id="JBHSVR010000001">
    <property type="protein sequence ID" value="MFC6633676.1"/>
    <property type="molecule type" value="Genomic_DNA"/>
</dbReference>
<comment type="cofactor">
    <cofactor evidence="1">
        <name>FMN</name>
        <dbReference type="ChEBI" id="CHEBI:58210"/>
    </cofactor>
</comment>
<keyword evidence="9" id="KW-1185">Reference proteome</keyword>
<dbReference type="RefSeq" id="WP_193194522.1">
    <property type="nucleotide sequence ID" value="NZ_JACZFR010000061.1"/>
</dbReference>